<keyword evidence="5 8" id="KW-0732">Signal</keyword>
<evidence type="ECO:0000313" key="13">
    <source>
        <dbReference type="Proteomes" id="UP000475862"/>
    </source>
</evidence>
<dbReference type="Pfam" id="PF02872">
    <property type="entry name" value="5_nucleotid_C"/>
    <property type="match status" value="1"/>
</dbReference>
<evidence type="ECO:0000256" key="6">
    <source>
        <dbReference type="ARBA" id="ARBA00022741"/>
    </source>
</evidence>
<dbReference type="Pfam" id="PF00149">
    <property type="entry name" value="Metallophos"/>
    <property type="match status" value="1"/>
</dbReference>
<dbReference type="GO" id="GO:0000166">
    <property type="term" value="F:nucleotide binding"/>
    <property type="evidence" value="ECO:0007669"/>
    <property type="project" value="UniProtKB-KW"/>
</dbReference>
<dbReference type="InterPro" id="IPR029052">
    <property type="entry name" value="Metallo-depent_PP-like"/>
</dbReference>
<keyword evidence="9" id="KW-0812">Transmembrane</keyword>
<dbReference type="FunFam" id="3.60.21.10:FF:000020">
    <property type="entry name" value="NT5E isoform 4"/>
    <property type="match status" value="1"/>
</dbReference>
<feature type="domain" description="Calcineurin-like phosphoesterase" evidence="10">
    <location>
        <begin position="33"/>
        <end position="250"/>
    </location>
</feature>
<dbReference type="GO" id="GO:0046872">
    <property type="term" value="F:metal ion binding"/>
    <property type="evidence" value="ECO:0007669"/>
    <property type="project" value="UniProtKB-KW"/>
</dbReference>
<feature type="transmembrane region" description="Helical" evidence="9">
    <location>
        <begin position="600"/>
        <end position="625"/>
    </location>
</feature>
<evidence type="ECO:0000256" key="8">
    <source>
        <dbReference type="RuleBase" id="RU362119"/>
    </source>
</evidence>
<dbReference type="InterPro" id="IPR004843">
    <property type="entry name" value="Calcineurin-like_PHP"/>
</dbReference>
<keyword evidence="6 8" id="KW-0547">Nucleotide-binding</keyword>
<keyword evidence="7 8" id="KW-0378">Hydrolase</keyword>
<proteinExistence type="inferred from homology"/>
<dbReference type="Gene3D" id="3.90.780.10">
    <property type="entry name" value="5'-Nucleotidase, C-terminal domain"/>
    <property type="match status" value="1"/>
</dbReference>
<keyword evidence="4" id="KW-0479">Metal-binding</keyword>
<keyword evidence="13" id="KW-1185">Reference proteome</keyword>
<dbReference type="InterPro" id="IPR006179">
    <property type="entry name" value="5_nucleotidase/apyrase"/>
</dbReference>
<evidence type="ECO:0000259" key="10">
    <source>
        <dbReference type="Pfam" id="PF00149"/>
    </source>
</evidence>
<sequence length="630" mass="70390">MAIILQWPRVFLVMALFLWLQSMVEAANYRLLVLHTNDMHSRFDQIDGTGGTECTSTGRPCYGGFARLKTAVDRERRNADADGALFLNAGDTFQGTAYYTLLKWHAVERMIGTLGIDVMCLGNHEFDDGVEDVASYIRNITIPVVASNVDLTDEPSLASQPNLMKSKVLTVNGRKIGVIGYLTPETSVITRVGNVKILPEIPSIVAEAKRLKNDGVDILIALGHSGLEIDTQIARDVENIDLVIGGHSHSFLYTGNPPDIDKPVGPYPIWVEQPNTNRKVPVVHAYYATKYLGKLWMEFDEAGEVVKSYGNPILLDSKIEQGENESGITMLQYLSKSISMYPRNPEVSNEVKIMRKVIEVKTNQVIGSTSVFLEGSNEYCRFRECNLGNFITDSFVDYNIRNNIKSFDLNNYWTDAPIALLQAGGIRTNMNSMNKRGNITFGDLLSSLPFQDDIGKITTKGSDIWTAFEYSVRRYSTMVANGEFLQVSGLKVVIDFGQPSGKRVQSIYARCGNCAVPVYEKLNLTTNYTIIISNYLAEGGDGFSFQKVVKYESFRKTDLSIVEEEFHAKSPIRPEVGQRIVLLGMDELIKKQTTNKDSQIALACLSDLTILLLAFVMFGVFDYWLAYERL</sequence>
<protein>
    <recommendedName>
        <fullName evidence="3">5'-nucleotidase</fullName>
        <ecNumber evidence="3">3.1.3.5</ecNumber>
    </recommendedName>
</protein>
<evidence type="ECO:0000256" key="9">
    <source>
        <dbReference type="SAM" id="Phobius"/>
    </source>
</evidence>
<evidence type="ECO:0000256" key="1">
    <source>
        <dbReference type="ARBA" id="ARBA00000815"/>
    </source>
</evidence>
<comment type="caution">
    <text evidence="12">The sequence shown here is derived from an EMBL/GenBank/DDBJ whole genome shotgun (WGS) entry which is preliminary data.</text>
</comment>
<keyword evidence="9" id="KW-1133">Transmembrane helix</keyword>
<evidence type="ECO:0000256" key="2">
    <source>
        <dbReference type="ARBA" id="ARBA00006654"/>
    </source>
</evidence>
<dbReference type="SUPFAM" id="SSF56300">
    <property type="entry name" value="Metallo-dependent phosphatases"/>
    <property type="match status" value="1"/>
</dbReference>
<reference evidence="12 13" key="1">
    <citation type="submission" date="2019-08" db="EMBL/GenBank/DDBJ databases">
        <title>The genome of the soybean aphid Biotype 1, its phylome, world population structure and adaptation to the North American continent.</title>
        <authorList>
            <person name="Giordano R."/>
            <person name="Donthu R.K."/>
            <person name="Hernandez A.G."/>
            <person name="Wright C.L."/>
            <person name="Zimin A.V."/>
        </authorList>
    </citation>
    <scope>NUCLEOTIDE SEQUENCE [LARGE SCALE GENOMIC DNA]</scope>
    <source>
        <tissue evidence="12">Whole aphids</tissue>
    </source>
</reference>
<dbReference type="GO" id="GO:0008253">
    <property type="term" value="F:5'-nucleotidase activity"/>
    <property type="evidence" value="ECO:0007669"/>
    <property type="project" value="UniProtKB-EC"/>
</dbReference>
<accession>A0A6G0U4Q1</accession>
<dbReference type="Gene3D" id="3.60.21.10">
    <property type="match status" value="1"/>
</dbReference>
<dbReference type="SUPFAM" id="SSF55816">
    <property type="entry name" value="5'-nucleotidase (syn. UDP-sugar hydrolase), C-terminal domain"/>
    <property type="match status" value="1"/>
</dbReference>
<evidence type="ECO:0000256" key="7">
    <source>
        <dbReference type="ARBA" id="ARBA00022801"/>
    </source>
</evidence>
<feature type="domain" description="5'-Nucleotidase C-terminal" evidence="11">
    <location>
        <begin position="365"/>
        <end position="544"/>
    </location>
</feature>
<dbReference type="PROSITE" id="PS00785">
    <property type="entry name" value="5_NUCLEOTIDASE_1"/>
    <property type="match status" value="1"/>
</dbReference>
<feature type="chain" id="PRO_5026374693" description="5'-nucleotidase" evidence="8">
    <location>
        <begin position="27"/>
        <end position="630"/>
    </location>
</feature>
<comment type="similarity">
    <text evidence="2 8">Belongs to the 5'-nucleotidase family.</text>
</comment>
<dbReference type="FunFam" id="3.90.780.10:FF:000001">
    <property type="entry name" value="NT5E isoform 3"/>
    <property type="match status" value="1"/>
</dbReference>
<dbReference type="GO" id="GO:0006196">
    <property type="term" value="P:AMP catabolic process"/>
    <property type="evidence" value="ECO:0007669"/>
    <property type="project" value="TreeGrafter"/>
</dbReference>
<name>A0A6G0U4Q1_APHGL</name>
<evidence type="ECO:0000256" key="3">
    <source>
        <dbReference type="ARBA" id="ARBA00012643"/>
    </source>
</evidence>
<dbReference type="AlphaFoldDB" id="A0A6G0U4Q1"/>
<organism evidence="12 13">
    <name type="scientific">Aphis glycines</name>
    <name type="common">Soybean aphid</name>
    <dbReference type="NCBI Taxonomy" id="307491"/>
    <lineage>
        <taxon>Eukaryota</taxon>
        <taxon>Metazoa</taxon>
        <taxon>Ecdysozoa</taxon>
        <taxon>Arthropoda</taxon>
        <taxon>Hexapoda</taxon>
        <taxon>Insecta</taxon>
        <taxon>Pterygota</taxon>
        <taxon>Neoptera</taxon>
        <taxon>Paraneoptera</taxon>
        <taxon>Hemiptera</taxon>
        <taxon>Sternorrhyncha</taxon>
        <taxon>Aphidomorpha</taxon>
        <taxon>Aphidoidea</taxon>
        <taxon>Aphididae</taxon>
        <taxon>Aphidini</taxon>
        <taxon>Aphis</taxon>
        <taxon>Aphis</taxon>
    </lineage>
</organism>
<dbReference type="PRINTS" id="PR01607">
    <property type="entry name" value="APYRASEFAMLY"/>
</dbReference>
<comment type="catalytic activity">
    <reaction evidence="1">
        <text>a ribonucleoside 5'-phosphate + H2O = a ribonucleoside + phosphate</text>
        <dbReference type="Rhea" id="RHEA:12484"/>
        <dbReference type="ChEBI" id="CHEBI:15377"/>
        <dbReference type="ChEBI" id="CHEBI:18254"/>
        <dbReference type="ChEBI" id="CHEBI:43474"/>
        <dbReference type="ChEBI" id="CHEBI:58043"/>
        <dbReference type="EC" id="3.1.3.5"/>
    </reaction>
</comment>
<dbReference type="PANTHER" id="PTHR11575:SF24">
    <property type="entry name" value="5'-NUCLEOTIDASE"/>
    <property type="match status" value="1"/>
</dbReference>
<dbReference type="InterPro" id="IPR036907">
    <property type="entry name" value="5'-Nucleotdase_C_sf"/>
</dbReference>
<gene>
    <name evidence="12" type="ORF">AGLY_001790</name>
</gene>
<evidence type="ECO:0000256" key="5">
    <source>
        <dbReference type="ARBA" id="ARBA00022729"/>
    </source>
</evidence>
<dbReference type="InterPro" id="IPR006146">
    <property type="entry name" value="5'-Nucleotdase_CS"/>
</dbReference>
<keyword evidence="9" id="KW-0472">Membrane</keyword>
<dbReference type="Proteomes" id="UP000475862">
    <property type="component" value="Unassembled WGS sequence"/>
</dbReference>
<dbReference type="GO" id="GO:0005886">
    <property type="term" value="C:plasma membrane"/>
    <property type="evidence" value="ECO:0007669"/>
    <property type="project" value="TreeGrafter"/>
</dbReference>
<feature type="signal peptide" evidence="8">
    <location>
        <begin position="1"/>
        <end position="26"/>
    </location>
</feature>
<dbReference type="EMBL" id="VYZN01000003">
    <property type="protein sequence ID" value="KAE9544101.1"/>
    <property type="molecule type" value="Genomic_DNA"/>
</dbReference>
<dbReference type="CDD" id="cd07409">
    <property type="entry name" value="MPP_CD73_N"/>
    <property type="match status" value="1"/>
</dbReference>
<dbReference type="OrthoDB" id="7722975at2759"/>
<dbReference type="PANTHER" id="PTHR11575">
    <property type="entry name" value="5'-NUCLEOTIDASE-RELATED"/>
    <property type="match status" value="1"/>
</dbReference>
<dbReference type="InterPro" id="IPR008334">
    <property type="entry name" value="5'-Nucleotdase_C"/>
</dbReference>
<evidence type="ECO:0000259" key="11">
    <source>
        <dbReference type="Pfam" id="PF02872"/>
    </source>
</evidence>
<evidence type="ECO:0000313" key="12">
    <source>
        <dbReference type="EMBL" id="KAE9544101.1"/>
    </source>
</evidence>
<dbReference type="EC" id="3.1.3.5" evidence="3"/>
<evidence type="ECO:0000256" key="4">
    <source>
        <dbReference type="ARBA" id="ARBA00022723"/>
    </source>
</evidence>